<keyword evidence="2" id="KW-1185">Reference proteome</keyword>
<accession>A0A2G5UT09</accession>
<evidence type="ECO:0000313" key="1">
    <source>
        <dbReference type="EMBL" id="PIC42511.1"/>
    </source>
</evidence>
<organism evidence="1 2">
    <name type="scientific">Caenorhabditis nigoni</name>
    <dbReference type="NCBI Taxonomy" id="1611254"/>
    <lineage>
        <taxon>Eukaryota</taxon>
        <taxon>Metazoa</taxon>
        <taxon>Ecdysozoa</taxon>
        <taxon>Nematoda</taxon>
        <taxon>Chromadorea</taxon>
        <taxon>Rhabditida</taxon>
        <taxon>Rhabditina</taxon>
        <taxon>Rhabditomorpha</taxon>
        <taxon>Rhabditoidea</taxon>
        <taxon>Rhabditidae</taxon>
        <taxon>Peloderinae</taxon>
        <taxon>Caenorhabditis</taxon>
    </lineage>
</organism>
<dbReference type="AlphaFoldDB" id="A0A2G5UT09"/>
<comment type="caution">
    <text evidence="1">The sequence shown here is derived from an EMBL/GenBank/DDBJ whole genome shotgun (WGS) entry which is preliminary data.</text>
</comment>
<sequence>MSGNLIYRCYISWRNQREVRVVTSFQGIWDASSPKRKPQVQPIWSDHGMRQEIKRHGTMPGSWLLESRSCAVHDPMYGSLMMMTGGSSANGQAGEQPVWSDHGICQQHWMMAGGRVLGSYACAAHCHFFFF</sequence>
<evidence type="ECO:0000313" key="2">
    <source>
        <dbReference type="Proteomes" id="UP000230233"/>
    </source>
</evidence>
<protein>
    <submittedName>
        <fullName evidence="1">Uncharacterized protein</fullName>
    </submittedName>
</protein>
<proteinExistence type="predicted"/>
<name>A0A2G5UT09_9PELO</name>
<reference evidence="2" key="1">
    <citation type="submission" date="2017-10" db="EMBL/GenBank/DDBJ databases">
        <title>Rapid genome shrinkage in a self-fertile nematode reveals novel sperm competition proteins.</title>
        <authorList>
            <person name="Yin D."/>
            <person name="Schwarz E.M."/>
            <person name="Thomas C.G."/>
            <person name="Felde R.L."/>
            <person name="Korf I.F."/>
            <person name="Cutter A.D."/>
            <person name="Schartner C.M."/>
            <person name="Ralston E.J."/>
            <person name="Meyer B.J."/>
            <person name="Haag E.S."/>
        </authorList>
    </citation>
    <scope>NUCLEOTIDE SEQUENCE [LARGE SCALE GENOMIC DNA]</scope>
    <source>
        <strain evidence="2">JU1422</strain>
    </source>
</reference>
<dbReference type="EMBL" id="PDUG01000003">
    <property type="protein sequence ID" value="PIC42511.1"/>
    <property type="molecule type" value="Genomic_DNA"/>
</dbReference>
<dbReference type="Proteomes" id="UP000230233">
    <property type="component" value="Chromosome III"/>
</dbReference>
<gene>
    <name evidence="1" type="primary">Cnig_chr_III.g9564</name>
    <name evidence="1" type="ORF">B9Z55_009564</name>
</gene>